<dbReference type="InterPro" id="IPR000276">
    <property type="entry name" value="GPCR_Rhodpsn"/>
</dbReference>
<evidence type="ECO:0000256" key="3">
    <source>
        <dbReference type="ARBA" id="ARBA00022989"/>
    </source>
</evidence>
<dbReference type="PANTHER" id="PTHR45698">
    <property type="entry name" value="TRACE AMINE-ASSOCIATED RECEPTOR 19N-RELATED"/>
    <property type="match status" value="1"/>
</dbReference>
<feature type="domain" description="G-protein coupled receptors family 1 profile" evidence="8">
    <location>
        <begin position="43"/>
        <end position="346"/>
    </location>
</feature>
<evidence type="ECO:0000256" key="5">
    <source>
        <dbReference type="RuleBase" id="RU000688"/>
    </source>
</evidence>
<dbReference type="Proteomes" id="UP001152320">
    <property type="component" value="Chromosome 7"/>
</dbReference>
<dbReference type="GO" id="GO:0016020">
    <property type="term" value="C:membrane"/>
    <property type="evidence" value="ECO:0007669"/>
    <property type="project" value="UniProtKB-SubCell"/>
</dbReference>
<feature type="region of interest" description="Disordered" evidence="6">
    <location>
        <begin position="234"/>
        <end position="256"/>
    </location>
</feature>
<dbReference type="OrthoDB" id="8863409at2759"/>
<feature type="transmembrane region" description="Helical" evidence="7">
    <location>
        <begin position="290"/>
        <end position="308"/>
    </location>
</feature>
<protein>
    <submittedName>
        <fullName evidence="9">Cholecystokinin receptor</fullName>
    </submittedName>
</protein>
<dbReference type="CDD" id="cd00637">
    <property type="entry name" value="7tm_classA_rhodopsin-like"/>
    <property type="match status" value="1"/>
</dbReference>
<evidence type="ECO:0000259" key="8">
    <source>
        <dbReference type="PROSITE" id="PS50262"/>
    </source>
</evidence>
<keyword evidence="10" id="KW-1185">Reference proteome</keyword>
<accession>A0A9Q1C651</accession>
<dbReference type="InterPro" id="IPR017452">
    <property type="entry name" value="GPCR_Rhodpsn_7TM"/>
</dbReference>
<gene>
    <name evidence="9" type="ORF">HOLleu_17011</name>
</gene>
<reference evidence="9" key="1">
    <citation type="submission" date="2021-10" db="EMBL/GenBank/DDBJ databases">
        <title>Tropical sea cucumber genome reveals ecological adaptation and Cuvierian tubules defense mechanism.</title>
        <authorList>
            <person name="Chen T."/>
        </authorList>
    </citation>
    <scope>NUCLEOTIDE SEQUENCE</scope>
    <source>
        <strain evidence="9">Nanhai2018</strain>
        <tissue evidence="9">Muscle</tissue>
    </source>
</reference>
<evidence type="ECO:0000256" key="6">
    <source>
        <dbReference type="SAM" id="MobiDB-lite"/>
    </source>
</evidence>
<keyword evidence="5 9" id="KW-0675">Receptor</keyword>
<dbReference type="SUPFAM" id="SSF81321">
    <property type="entry name" value="Family A G protein-coupled receptor-like"/>
    <property type="match status" value="1"/>
</dbReference>
<dbReference type="GO" id="GO:0004930">
    <property type="term" value="F:G protein-coupled receptor activity"/>
    <property type="evidence" value="ECO:0007669"/>
    <property type="project" value="UniProtKB-KW"/>
</dbReference>
<dbReference type="AlphaFoldDB" id="A0A9Q1C651"/>
<evidence type="ECO:0000256" key="2">
    <source>
        <dbReference type="ARBA" id="ARBA00022692"/>
    </source>
</evidence>
<evidence type="ECO:0000256" key="1">
    <source>
        <dbReference type="ARBA" id="ARBA00004370"/>
    </source>
</evidence>
<organism evidence="9 10">
    <name type="scientific">Holothuria leucospilota</name>
    <name type="common">Black long sea cucumber</name>
    <name type="synonym">Mertensiothuria leucospilota</name>
    <dbReference type="NCBI Taxonomy" id="206669"/>
    <lineage>
        <taxon>Eukaryota</taxon>
        <taxon>Metazoa</taxon>
        <taxon>Echinodermata</taxon>
        <taxon>Eleutherozoa</taxon>
        <taxon>Echinozoa</taxon>
        <taxon>Holothuroidea</taxon>
        <taxon>Aspidochirotacea</taxon>
        <taxon>Aspidochirotida</taxon>
        <taxon>Holothuriidae</taxon>
        <taxon>Holothuria</taxon>
    </lineage>
</organism>
<dbReference type="EMBL" id="JAIZAY010000007">
    <property type="protein sequence ID" value="KAJ8039332.1"/>
    <property type="molecule type" value="Genomic_DNA"/>
</dbReference>
<proteinExistence type="inferred from homology"/>
<comment type="similarity">
    <text evidence="5">Belongs to the G-protein coupled receptor 1 family.</text>
</comment>
<keyword evidence="4 7" id="KW-0472">Membrane</keyword>
<sequence>MENTTMQDLVTTLSTVDEISDLSFSDILTVFIYTVIGVVGIIGNMLVLIIFKRLKSRKSQVNSLILNQASADLMTSIFLISFGATLLSRDRIFHVGFGGELMCRFWWSRFFIFSCFAVSTFNLTSMSIERFVAVVLPLRYQLIFTKRFTLTVILFMWIVAPLMQWIFPIALYELDHTTASCRFQSSWSFAVAGTISGVTLFLWEYFIPVIIMLVAYISILRTLKRKETQIQSFGQSANTQSTSQPPAQNNDESGNRSSGIRFIVDFGNQSKVDRQPPKSKSSSAQARRRNVTIALFMFIMYFICWTPNQLTFLRFNLGGSLDFNGGWYHFTVFMAFMNTCINPFIYALKHKQFQRGMKAFLG</sequence>
<feature type="transmembrane region" description="Helical" evidence="7">
    <location>
        <begin position="106"/>
        <end position="128"/>
    </location>
</feature>
<comment type="caution">
    <text evidence="9">The sequence shown here is derived from an EMBL/GenBank/DDBJ whole genome shotgun (WGS) entry which is preliminary data.</text>
</comment>
<feature type="transmembrane region" description="Helical" evidence="7">
    <location>
        <begin position="148"/>
        <end position="167"/>
    </location>
</feature>
<dbReference type="Gene3D" id="1.20.1070.10">
    <property type="entry name" value="Rhodopsin 7-helix transmembrane proteins"/>
    <property type="match status" value="1"/>
</dbReference>
<keyword evidence="3 7" id="KW-1133">Transmembrane helix</keyword>
<feature type="transmembrane region" description="Helical" evidence="7">
    <location>
        <begin position="30"/>
        <end position="51"/>
    </location>
</feature>
<feature type="transmembrane region" description="Helical" evidence="7">
    <location>
        <begin position="63"/>
        <end position="86"/>
    </location>
</feature>
<dbReference type="PROSITE" id="PS00237">
    <property type="entry name" value="G_PROTEIN_RECEP_F1_1"/>
    <property type="match status" value="1"/>
</dbReference>
<evidence type="ECO:0000256" key="4">
    <source>
        <dbReference type="ARBA" id="ARBA00023136"/>
    </source>
</evidence>
<keyword evidence="5" id="KW-0807">Transducer</keyword>
<evidence type="ECO:0000313" key="10">
    <source>
        <dbReference type="Proteomes" id="UP001152320"/>
    </source>
</evidence>
<dbReference type="PANTHER" id="PTHR45698:SF1">
    <property type="entry name" value="TRACE AMINE-ASSOCIATED RECEPTOR 13C-LIKE"/>
    <property type="match status" value="1"/>
</dbReference>
<dbReference type="PRINTS" id="PR00237">
    <property type="entry name" value="GPCRRHODOPSN"/>
</dbReference>
<evidence type="ECO:0000256" key="7">
    <source>
        <dbReference type="SAM" id="Phobius"/>
    </source>
</evidence>
<name>A0A9Q1C651_HOLLE</name>
<keyword evidence="5" id="KW-0297">G-protein coupled receptor</keyword>
<dbReference type="PROSITE" id="PS50262">
    <property type="entry name" value="G_PROTEIN_RECEP_F1_2"/>
    <property type="match status" value="1"/>
</dbReference>
<feature type="transmembrane region" description="Helical" evidence="7">
    <location>
        <begin position="328"/>
        <end position="348"/>
    </location>
</feature>
<dbReference type="Pfam" id="PF00001">
    <property type="entry name" value="7tm_1"/>
    <property type="match status" value="1"/>
</dbReference>
<keyword evidence="2 5" id="KW-0812">Transmembrane</keyword>
<feature type="transmembrane region" description="Helical" evidence="7">
    <location>
        <begin position="187"/>
        <end position="217"/>
    </location>
</feature>
<evidence type="ECO:0000313" key="9">
    <source>
        <dbReference type="EMBL" id="KAJ8039332.1"/>
    </source>
</evidence>
<comment type="subcellular location">
    <subcellularLocation>
        <location evidence="1">Membrane</location>
    </subcellularLocation>
</comment>